<dbReference type="EMBL" id="QUSY01000793">
    <property type="protein sequence ID" value="RHY27326.1"/>
    <property type="molecule type" value="Genomic_DNA"/>
</dbReference>
<sequence length="233" mass="26565">MRAHSILSSATTYWAETSYTVEQYQAKAGSVTSGEHEWSDGIKELTNGDDNALLCNVFDLEVLENDGRAQAEAIEITPTFPTTLELEMEWACFNLHRVEFHWLQMHATDPPRSRMDVTFIKVLWEGMKFPEKKVYNPEQVQRLSRTAAALSYFRQSRPPFAKPLPRKKFLQGIHHEPPRGNSCAGPPSQTEYMTSVEHPRLDSITKAALLSIPPMMSRYDSCRCTTITRTILD</sequence>
<keyword evidence="2" id="KW-1185">Reference proteome</keyword>
<dbReference type="Proteomes" id="UP000285060">
    <property type="component" value="Unassembled WGS sequence"/>
</dbReference>
<proteinExistence type="predicted"/>
<comment type="caution">
    <text evidence="1">The sequence shown here is derived from an EMBL/GenBank/DDBJ whole genome shotgun (WGS) entry which is preliminary data.</text>
</comment>
<gene>
    <name evidence="1" type="ORF">DYB32_006859</name>
</gene>
<reference evidence="1 2" key="1">
    <citation type="submission" date="2018-08" db="EMBL/GenBank/DDBJ databases">
        <title>Aphanomyces genome sequencing and annotation.</title>
        <authorList>
            <person name="Minardi D."/>
            <person name="Oidtmann B."/>
            <person name="Van Der Giezen M."/>
            <person name="Studholme D.J."/>
        </authorList>
    </citation>
    <scope>NUCLEOTIDE SEQUENCE [LARGE SCALE GENOMIC DNA]</scope>
    <source>
        <strain evidence="1 2">NJM0002</strain>
    </source>
</reference>
<name>A0A3R6WIU1_9STRA</name>
<organism evidence="1 2">
    <name type="scientific">Aphanomyces invadans</name>
    <dbReference type="NCBI Taxonomy" id="157072"/>
    <lineage>
        <taxon>Eukaryota</taxon>
        <taxon>Sar</taxon>
        <taxon>Stramenopiles</taxon>
        <taxon>Oomycota</taxon>
        <taxon>Saprolegniomycetes</taxon>
        <taxon>Saprolegniales</taxon>
        <taxon>Verrucalvaceae</taxon>
        <taxon>Aphanomyces</taxon>
    </lineage>
</organism>
<protein>
    <submittedName>
        <fullName evidence="1">Uncharacterized protein</fullName>
    </submittedName>
</protein>
<dbReference type="AlphaFoldDB" id="A0A3R6WIU1"/>
<dbReference type="VEuPathDB" id="FungiDB:H310_09847"/>
<evidence type="ECO:0000313" key="1">
    <source>
        <dbReference type="EMBL" id="RHY27326.1"/>
    </source>
</evidence>
<accession>A0A3R6WIU1</accession>
<evidence type="ECO:0000313" key="2">
    <source>
        <dbReference type="Proteomes" id="UP000285060"/>
    </source>
</evidence>